<keyword evidence="2" id="KW-0813">Transport</keyword>
<dbReference type="InterPro" id="IPR051471">
    <property type="entry name" value="Bacterial_PTS_sugar_comp"/>
</dbReference>
<evidence type="ECO:0000313" key="9">
    <source>
        <dbReference type="EMBL" id="REG11657.1"/>
    </source>
</evidence>
<keyword evidence="6" id="KW-0598">Phosphotransferase system</keyword>
<accession>A0A347ZR58</accession>
<dbReference type="OrthoDB" id="9799827at2"/>
<comment type="subcellular location">
    <subcellularLocation>
        <location evidence="1">Cytoplasm</location>
    </subcellularLocation>
</comment>
<dbReference type="GO" id="GO:0005737">
    <property type="term" value="C:cytoplasm"/>
    <property type="evidence" value="ECO:0007669"/>
    <property type="project" value="UniProtKB-SubCell"/>
</dbReference>
<name>A0A347ZR58_9CHLR</name>
<protein>
    <submittedName>
        <fullName evidence="9">PTS system mannose-specific IIA component</fullName>
    </submittedName>
</protein>
<dbReference type="InterPro" id="IPR036662">
    <property type="entry name" value="PTS_EIIA_man-typ_sf"/>
</dbReference>
<dbReference type="PANTHER" id="PTHR33799:SF1">
    <property type="entry name" value="PTS SYSTEM MANNOSE-SPECIFIC EIIAB COMPONENT-RELATED"/>
    <property type="match status" value="1"/>
</dbReference>
<reference evidence="9 10" key="1">
    <citation type="submission" date="2018-08" db="EMBL/GenBank/DDBJ databases">
        <title>Genomic Encyclopedia of Type Strains, Phase IV (KMG-IV): sequencing the most valuable type-strain genomes for metagenomic binning, comparative biology and taxonomic classification.</title>
        <authorList>
            <person name="Goeker M."/>
        </authorList>
    </citation>
    <scope>NUCLEOTIDE SEQUENCE [LARGE SCALE GENOMIC DNA]</scope>
    <source>
        <strain evidence="9 10">DSM 23923</strain>
    </source>
</reference>
<dbReference type="SUPFAM" id="SSF53062">
    <property type="entry name" value="PTS system fructose IIA component-like"/>
    <property type="match status" value="1"/>
</dbReference>
<dbReference type="AlphaFoldDB" id="A0A347ZR58"/>
<dbReference type="PANTHER" id="PTHR33799">
    <property type="entry name" value="PTS PERMEASE-RELATED-RELATED"/>
    <property type="match status" value="1"/>
</dbReference>
<keyword evidence="7" id="KW-0418">Kinase</keyword>
<evidence type="ECO:0000256" key="6">
    <source>
        <dbReference type="ARBA" id="ARBA00022683"/>
    </source>
</evidence>
<keyword evidence="3" id="KW-0963">Cytoplasm</keyword>
<evidence type="ECO:0000256" key="1">
    <source>
        <dbReference type="ARBA" id="ARBA00004496"/>
    </source>
</evidence>
<dbReference type="RefSeq" id="WP_116224777.1">
    <property type="nucleotide sequence ID" value="NZ_AP018437.1"/>
</dbReference>
<dbReference type="Pfam" id="PF03610">
    <property type="entry name" value="EIIA-man"/>
    <property type="match status" value="1"/>
</dbReference>
<keyword evidence="5" id="KW-0808">Transferase</keyword>
<dbReference type="GO" id="GO:0016301">
    <property type="term" value="F:kinase activity"/>
    <property type="evidence" value="ECO:0007669"/>
    <property type="project" value="UniProtKB-KW"/>
</dbReference>
<dbReference type="InterPro" id="IPR033887">
    <property type="entry name" value="PTS_IIA_man"/>
</dbReference>
<organism evidence="9 10">
    <name type="scientific">Pelolinea submarina</name>
    <dbReference type="NCBI Taxonomy" id="913107"/>
    <lineage>
        <taxon>Bacteria</taxon>
        <taxon>Bacillati</taxon>
        <taxon>Chloroflexota</taxon>
        <taxon>Anaerolineae</taxon>
        <taxon>Anaerolineales</taxon>
        <taxon>Anaerolineaceae</taxon>
        <taxon>Pelolinea</taxon>
    </lineage>
</organism>
<evidence type="ECO:0000256" key="2">
    <source>
        <dbReference type="ARBA" id="ARBA00022448"/>
    </source>
</evidence>
<dbReference type="Gene3D" id="3.40.50.510">
    <property type="entry name" value="Phosphotransferase system, mannose-type IIA component"/>
    <property type="match status" value="1"/>
</dbReference>
<dbReference type="Proteomes" id="UP000256388">
    <property type="component" value="Unassembled WGS sequence"/>
</dbReference>
<feature type="domain" description="PTS EIIA type-4" evidence="8">
    <location>
        <begin position="1"/>
        <end position="125"/>
    </location>
</feature>
<proteinExistence type="predicted"/>
<evidence type="ECO:0000313" key="10">
    <source>
        <dbReference type="Proteomes" id="UP000256388"/>
    </source>
</evidence>
<dbReference type="InterPro" id="IPR004701">
    <property type="entry name" value="PTS_EIIA_man-typ"/>
</dbReference>
<evidence type="ECO:0000256" key="7">
    <source>
        <dbReference type="ARBA" id="ARBA00022777"/>
    </source>
</evidence>
<comment type="caution">
    <text evidence="9">The sequence shown here is derived from an EMBL/GenBank/DDBJ whole genome shotgun (WGS) entry which is preliminary data.</text>
</comment>
<keyword evidence="10" id="KW-1185">Reference proteome</keyword>
<dbReference type="GO" id="GO:0016020">
    <property type="term" value="C:membrane"/>
    <property type="evidence" value="ECO:0007669"/>
    <property type="project" value="InterPro"/>
</dbReference>
<dbReference type="EMBL" id="QUMS01000001">
    <property type="protein sequence ID" value="REG11657.1"/>
    <property type="molecule type" value="Genomic_DNA"/>
</dbReference>
<evidence type="ECO:0000259" key="8">
    <source>
        <dbReference type="PROSITE" id="PS51096"/>
    </source>
</evidence>
<dbReference type="PROSITE" id="PS51096">
    <property type="entry name" value="PTS_EIIA_TYPE_4"/>
    <property type="match status" value="1"/>
</dbReference>
<gene>
    <name evidence="9" type="ORF">DFR64_1549</name>
</gene>
<dbReference type="CDD" id="cd00006">
    <property type="entry name" value="PTS_IIA_man"/>
    <property type="match status" value="1"/>
</dbReference>
<evidence type="ECO:0000256" key="3">
    <source>
        <dbReference type="ARBA" id="ARBA00022490"/>
    </source>
</evidence>
<dbReference type="GO" id="GO:0009401">
    <property type="term" value="P:phosphoenolpyruvate-dependent sugar phosphotransferase system"/>
    <property type="evidence" value="ECO:0007669"/>
    <property type="project" value="UniProtKB-KW"/>
</dbReference>
<sequence length="136" mass="14719">MISILIVSHGKLAAGMLDALRMLTGDQGQIAALGLCESEAPEELVEHVRAEINKMDDGDGVLIAVDLYGATPFHSSARLFLESDRKIEVVTGVNLPMLAEIMVNREDTSLEELVKQAYQAGLDGIQMLPDSIRNAK</sequence>
<keyword evidence="4" id="KW-0762">Sugar transport</keyword>
<evidence type="ECO:0000256" key="4">
    <source>
        <dbReference type="ARBA" id="ARBA00022597"/>
    </source>
</evidence>
<evidence type="ECO:0000256" key="5">
    <source>
        <dbReference type="ARBA" id="ARBA00022679"/>
    </source>
</evidence>